<accession>A0ABV1G607</accession>
<evidence type="ECO:0000313" key="2">
    <source>
        <dbReference type="EMBL" id="MEQ2510847.1"/>
    </source>
</evidence>
<reference evidence="2 3" key="1">
    <citation type="submission" date="2024-03" db="EMBL/GenBank/DDBJ databases">
        <title>Human intestinal bacterial collection.</title>
        <authorList>
            <person name="Pauvert C."/>
            <person name="Hitch T.C.A."/>
            <person name="Clavel T."/>
        </authorList>
    </citation>
    <scope>NUCLEOTIDE SEQUENCE [LARGE SCALE GENOMIC DNA]</scope>
    <source>
        <strain evidence="2 3">CLA-AA-H192</strain>
    </source>
</reference>
<dbReference type="PANTHER" id="PTHR41313">
    <property type="entry name" value="ADENINE-SPECIFIC METHYLTRANSFERASE"/>
    <property type="match status" value="1"/>
</dbReference>
<dbReference type="EMBL" id="JBBMFF010000194">
    <property type="protein sequence ID" value="MEQ2510847.1"/>
    <property type="molecule type" value="Genomic_DNA"/>
</dbReference>
<feature type="region of interest" description="Disordered" evidence="1">
    <location>
        <begin position="48"/>
        <end position="67"/>
    </location>
</feature>
<dbReference type="Proteomes" id="UP001491552">
    <property type="component" value="Unassembled WGS sequence"/>
</dbReference>
<name>A0ABV1G607_9FIRM</name>
<gene>
    <name evidence="2" type="ORF">WMO66_06240</name>
</gene>
<sequence>MSDKNQSSKNAQLSLWDIFGLAGDIEGNYSSDEIEKVIGKLRAAKRIAEKQEENERRRREKEEAERKVREEKEIKEAHVREVTCMDLPLDWSNIFNSDVRTQGVHTESIPDALIMSLSTLGKVDIEYISSVTGADYKTVISTLKGSIYQNPLTWNECFYQGWETAEEYLSGNLMRKWKAANEANKEYNGYFADNIKAIEKVLPPTVAAEDIYITLGSPWVPADIIDDFMLHLFGDPLRHCSYSDREEIMRRYKTIHDEITGTWEIPHKSRYNHSVGISRTYGTEKLEALHILEKTLNMKTVSVTEEVSCPANASGKKRVINKAETVAAIEKQQKLIKAFQKWVWTDNARKERLEIIFENNFGCVRRRNFDGS</sequence>
<keyword evidence="3" id="KW-1185">Reference proteome</keyword>
<proteinExistence type="predicted"/>
<evidence type="ECO:0000313" key="3">
    <source>
        <dbReference type="Proteomes" id="UP001491552"/>
    </source>
</evidence>
<protein>
    <submittedName>
        <fullName evidence="2">Uncharacterized protein</fullName>
    </submittedName>
</protein>
<comment type="caution">
    <text evidence="2">The sequence shown here is derived from an EMBL/GenBank/DDBJ whole genome shotgun (WGS) entry which is preliminary data.</text>
</comment>
<dbReference type="InterPro" id="IPR052933">
    <property type="entry name" value="DNA_Protect_Modify"/>
</dbReference>
<feature type="non-terminal residue" evidence="2">
    <location>
        <position position="372"/>
    </location>
</feature>
<organism evidence="2 3">
    <name type="scientific">Faecousia intestinalis</name>
    <dbReference type="NCBI Taxonomy" id="3133167"/>
    <lineage>
        <taxon>Bacteria</taxon>
        <taxon>Bacillati</taxon>
        <taxon>Bacillota</taxon>
        <taxon>Clostridia</taxon>
        <taxon>Eubacteriales</taxon>
        <taxon>Oscillospiraceae</taxon>
        <taxon>Faecousia</taxon>
    </lineage>
</organism>
<dbReference type="PANTHER" id="PTHR41313:SF1">
    <property type="entry name" value="DNA METHYLASE ADENINE-SPECIFIC DOMAIN-CONTAINING PROTEIN"/>
    <property type="match status" value="1"/>
</dbReference>
<evidence type="ECO:0000256" key="1">
    <source>
        <dbReference type="SAM" id="MobiDB-lite"/>
    </source>
</evidence>